<proteinExistence type="predicted"/>
<reference evidence="2" key="1">
    <citation type="journal article" date="2021" name="Proc. Natl. Acad. Sci. U.S.A.">
        <title>A Catalog of Tens of Thousands of Viruses from Human Metagenomes Reveals Hidden Associations with Chronic Diseases.</title>
        <authorList>
            <person name="Tisza M.J."/>
            <person name="Buck C.B."/>
        </authorList>
    </citation>
    <scope>NUCLEOTIDE SEQUENCE</scope>
    <source>
        <strain evidence="2">CtHG14</strain>
    </source>
</reference>
<accession>A0A8S5RJJ4</accession>
<keyword evidence="1" id="KW-0472">Membrane</keyword>
<sequence>MYCIGISISISICISVCTVYRYLVSRYMYSVSKYIQIQSAGADS</sequence>
<feature type="transmembrane region" description="Helical" evidence="1">
    <location>
        <begin position="6"/>
        <end position="24"/>
    </location>
</feature>
<keyword evidence="1" id="KW-1133">Transmembrane helix</keyword>
<keyword evidence="1" id="KW-0812">Transmembrane</keyword>
<organism evidence="2">
    <name type="scientific">virus sp. ctHG14</name>
    <dbReference type="NCBI Taxonomy" id="2827626"/>
    <lineage>
        <taxon>Viruses</taxon>
    </lineage>
</organism>
<dbReference type="EMBL" id="BK059106">
    <property type="protein sequence ID" value="DAE31281.1"/>
    <property type="molecule type" value="Genomic_DNA"/>
</dbReference>
<evidence type="ECO:0000256" key="1">
    <source>
        <dbReference type="SAM" id="Phobius"/>
    </source>
</evidence>
<protein>
    <submittedName>
        <fullName evidence="2">Uncharacterized protein</fullName>
    </submittedName>
</protein>
<evidence type="ECO:0000313" key="2">
    <source>
        <dbReference type="EMBL" id="DAE31281.1"/>
    </source>
</evidence>
<name>A0A8S5RJJ4_9VIRU</name>